<proteinExistence type="predicted"/>
<feature type="domain" description="HTH lacI-type" evidence="4">
    <location>
        <begin position="3"/>
        <end position="56"/>
    </location>
</feature>
<dbReference type="AlphaFoldDB" id="A0A662DLS0"/>
<dbReference type="SUPFAM" id="SSF47413">
    <property type="entry name" value="lambda repressor-like DNA-binding domains"/>
    <property type="match status" value="1"/>
</dbReference>
<keyword evidence="3" id="KW-0804">Transcription</keyword>
<dbReference type="CDD" id="cd06267">
    <property type="entry name" value="PBP1_LacI_sugar_binding-like"/>
    <property type="match status" value="1"/>
</dbReference>
<dbReference type="GO" id="GO:0000976">
    <property type="term" value="F:transcription cis-regulatory region binding"/>
    <property type="evidence" value="ECO:0007669"/>
    <property type="project" value="TreeGrafter"/>
</dbReference>
<evidence type="ECO:0000256" key="2">
    <source>
        <dbReference type="ARBA" id="ARBA00023125"/>
    </source>
</evidence>
<dbReference type="Gene3D" id="3.40.50.2300">
    <property type="match status" value="2"/>
</dbReference>
<dbReference type="Proteomes" id="UP000267654">
    <property type="component" value="Unassembled WGS sequence"/>
</dbReference>
<dbReference type="Pfam" id="PF13377">
    <property type="entry name" value="Peripla_BP_3"/>
    <property type="match status" value="1"/>
</dbReference>
<dbReference type="CDD" id="cd01392">
    <property type="entry name" value="HTH_LacI"/>
    <property type="match status" value="1"/>
</dbReference>
<dbReference type="InterPro" id="IPR046335">
    <property type="entry name" value="LacI/GalR-like_sensor"/>
</dbReference>
<dbReference type="GO" id="GO:0003700">
    <property type="term" value="F:DNA-binding transcription factor activity"/>
    <property type="evidence" value="ECO:0007669"/>
    <property type="project" value="TreeGrafter"/>
</dbReference>
<comment type="caution">
    <text evidence="5">The sequence shown here is derived from an EMBL/GenBank/DDBJ whole genome shotgun (WGS) entry which is preliminary data.</text>
</comment>
<accession>A0A662DLS0</accession>
<dbReference type="InterPro" id="IPR010982">
    <property type="entry name" value="Lambda_DNA-bd_dom_sf"/>
</dbReference>
<dbReference type="PANTHER" id="PTHR30146:SF109">
    <property type="entry name" value="HTH-TYPE TRANSCRIPTIONAL REGULATOR GALS"/>
    <property type="match status" value="1"/>
</dbReference>
<dbReference type="PANTHER" id="PTHR30146">
    <property type="entry name" value="LACI-RELATED TRANSCRIPTIONAL REPRESSOR"/>
    <property type="match status" value="1"/>
</dbReference>
<dbReference type="PROSITE" id="PS50932">
    <property type="entry name" value="HTH_LACI_2"/>
    <property type="match status" value="1"/>
</dbReference>
<dbReference type="SMART" id="SM00354">
    <property type="entry name" value="HTH_LACI"/>
    <property type="match status" value="1"/>
</dbReference>
<gene>
    <name evidence="5" type="ORF">DRI96_00175</name>
</gene>
<name>A0A662DLS0_UNCAE</name>
<dbReference type="Pfam" id="PF00356">
    <property type="entry name" value="LacI"/>
    <property type="match status" value="1"/>
</dbReference>
<dbReference type="SUPFAM" id="SSF53822">
    <property type="entry name" value="Periplasmic binding protein-like I"/>
    <property type="match status" value="1"/>
</dbReference>
<evidence type="ECO:0000313" key="6">
    <source>
        <dbReference type="Proteomes" id="UP000267654"/>
    </source>
</evidence>
<reference evidence="5 6" key="1">
    <citation type="submission" date="2018-06" db="EMBL/GenBank/DDBJ databases">
        <title>Extensive metabolic versatility and redundancy in microbially diverse, dynamic hydrothermal sediments.</title>
        <authorList>
            <person name="Dombrowski N."/>
            <person name="Teske A."/>
            <person name="Baker B.J."/>
        </authorList>
    </citation>
    <scope>NUCLEOTIDE SEQUENCE [LARGE SCALE GENOMIC DNA]</scope>
    <source>
        <strain evidence="5">B19_G9</strain>
    </source>
</reference>
<sequence length="349" mass="39292">MKSTIREVAKLAGVSIGSVSNVFNGRRVRKDIYQRVMEAASVLEYTPYAVARKLALKKTKSIGLFIPHRGKEMFITGLWGFLTSLIHGIFKVTEARDYSFYLDFSSLSKIKKKDLLNKIVKERALDGMIIFLRCPIDCKLVAEIERKNFPTILVNAGLSGVNIPSIEVNNFKGAKEAIDYLIKLGHSRIAMITGPLEFLDVKERIKGYKQSLKEHDIPYDPELIKEGDWMFKTGYFHTKELINLKKPPTAIFCANDPMAAGAIKAIKEEKMLVPEDISIIGFDDQVSAKMLEPPLTTVRQPLYQLGVLSAKKLFDIIDRKNSGPTKKILDPELIIRDSCTSPKNASKRK</sequence>
<keyword evidence="2" id="KW-0238">DNA-binding</keyword>
<dbReference type="Gene3D" id="1.10.260.40">
    <property type="entry name" value="lambda repressor-like DNA-binding domains"/>
    <property type="match status" value="1"/>
</dbReference>
<dbReference type="EMBL" id="QMQB01000004">
    <property type="protein sequence ID" value="RLE15243.1"/>
    <property type="molecule type" value="Genomic_DNA"/>
</dbReference>
<protein>
    <recommendedName>
        <fullName evidence="4">HTH lacI-type domain-containing protein</fullName>
    </recommendedName>
</protein>
<evidence type="ECO:0000256" key="1">
    <source>
        <dbReference type="ARBA" id="ARBA00023015"/>
    </source>
</evidence>
<dbReference type="InterPro" id="IPR028082">
    <property type="entry name" value="Peripla_BP_I"/>
</dbReference>
<dbReference type="InterPro" id="IPR000843">
    <property type="entry name" value="HTH_LacI"/>
</dbReference>
<organism evidence="5 6">
    <name type="scientific">Aerophobetes bacterium</name>
    <dbReference type="NCBI Taxonomy" id="2030807"/>
    <lineage>
        <taxon>Bacteria</taxon>
        <taxon>Candidatus Aerophobota</taxon>
    </lineage>
</organism>
<evidence type="ECO:0000256" key="3">
    <source>
        <dbReference type="ARBA" id="ARBA00023163"/>
    </source>
</evidence>
<evidence type="ECO:0000259" key="4">
    <source>
        <dbReference type="PROSITE" id="PS50932"/>
    </source>
</evidence>
<keyword evidence="1" id="KW-0805">Transcription regulation</keyword>
<evidence type="ECO:0000313" key="5">
    <source>
        <dbReference type="EMBL" id="RLE15243.1"/>
    </source>
</evidence>